<dbReference type="RefSeq" id="WP_063917454.1">
    <property type="nucleotide sequence ID" value="NZ_JAJFOE010000001.1"/>
</dbReference>
<dbReference type="InterPro" id="IPR009061">
    <property type="entry name" value="DNA-bd_dom_put_sf"/>
</dbReference>
<proteinExistence type="predicted"/>
<sequence>MRISDLSRLTGTPIGTIKYYLREGLLPPGRSVGATLTLYGEEHVQRLRLIRALTARGGLSIAATRDVLTAIDQPQEPLDTLRVVHYALPTPVDAAETGAVDEQAPQVDQLLRAMGWDISAASPHRKALAASLMDLHRLGMEYSTQELLPYAELAAAAARLDLDRLEHITDRLRLAEHAAVVVLLLEPVLAVLRRLAQEDQSRRRTAWVRTTDGAAAQSAAHANRHTENSADTRPGSTGR</sequence>
<name>A0A378WZH2_9NOCA</name>
<dbReference type="SUPFAM" id="SSF46955">
    <property type="entry name" value="Putative DNA-binding domain"/>
    <property type="match status" value="1"/>
</dbReference>
<dbReference type="PANTHER" id="PTHR30204">
    <property type="entry name" value="REDOX-CYCLING DRUG-SENSING TRANSCRIPTIONAL ACTIVATOR SOXR"/>
    <property type="match status" value="1"/>
</dbReference>
<reference evidence="4 5" key="1">
    <citation type="submission" date="2018-06" db="EMBL/GenBank/DDBJ databases">
        <authorList>
            <consortium name="Pathogen Informatics"/>
            <person name="Doyle S."/>
        </authorList>
    </citation>
    <scope>NUCLEOTIDE SEQUENCE [LARGE SCALE GENOMIC DNA]</scope>
    <source>
        <strain evidence="4 5">NCTC13184</strain>
    </source>
</reference>
<dbReference type="OrthoDB" id="5242095at2"/>
<dbReference type="Proteomes" id="UP000255082">
    <property type="component" value="Unassembled WGS sequence"/>
</dbReference>
<evidence type="ECO:0000313" key="4">
    <source>
        <dbReference type="EMBL" id="SUA45713.1"/>
    </source>
</evidence>
<accession>A0A378WZH2</accession>
<organism evidence="4 5">
    <name type="scientific">Nocardia africana</name>
    <dbReference type="NCBI Taxonomy" id="134964"/>
    <lineage>
        <taxon>Bacteria</taxon>
        <taxon>Bacillati</taxon>
        <taxon>Actinomycetota</taxon>
        <taxon>Actinomycetes</taxon>
        <taxon>Mycobacteriales</taxon>
        <taxon>Nocardiaceae</taxon>
        <taxon>Nocardia</taxon>
    </lineage>
</organism>
<dbReference type="InterPro" id="IPR047057">
    <property type="entry name" value="MerR_fam"/>
</dbReference>
<keyword evidence="1" id="KW-0238">DNA-binding</keyword>
<feature type="domain" description="HTH merR-type" evidence="3">
    <location>
        <begin position="1"/>
        <end position="70"/>
    </location>
</feature>
<evidence type="ECO:0000256" key="2">
    <source>
        <dbReference type="SAM" id="MobiDB-lite"/>
    </source>
</evidence>
<dbReference type="PANTHER" id="PTHR30204:SF98">
    <property type="entry name" value="HTH-TYPE TRANSCRIPTIONAL REGULATOR ADHR"/>
    <property type="match status" value="1"/>
</dbReference>
<dbReference type="GO" id="GO:0003700">
    <property type="term" value="F:DNA-binding transcription factor activity"/>
    <property type="evidence" value="ECO:0007669"/>
    <property type="project" value="InterPro"/>
</dbReference>
<dbReference type="GO" id="GO:0003677">
    <property type="term" value="F:DNA binding"/>
    <property type="evidence" value="ECO:0007669"/>
    <property type="project" value="UniProtKB-KW"/>
</dbReference>
<dbReference type="PROSITE" id="PS50937">
    <property type="entry name" value="HTH_MERR_2"/>
    <property type="match status" value="1"/>
</dbReference>
<gene>
    <name evidence="4" type="ORF">NCTC13184_04237</name>
</gene>
<evidence type="ECO:0000313" key="5">
    <source>
        <dbReference type="Proteomes" id="UP000255082"/>
    </source>
</evidence>
<evidence type="ECO:0000256" key="1">
    <source>
        <dbReference type="ARBA" id="ARBA00023125"/>
    </source>
</evidence>
<protein>
    <submittedName>
        <fullName evidence="4">Cd(II)/Pb(II)-responsive transcriptional regulator</fullName>
    </submittedName>
</protein>
<dbReference type="InterPro" id="IPR000551">
    <property type="entry name" value="MerR-type_HTH_dom"/>
</dbReference>
<dbReference type="AlphaFoldDB" id="A0A378WZH2"/>
<dbReference type="Pfam" id="PF13411">
    <property type="entry name" value="MerR_1"/>
    <property type="match status" value="1"/>
</dbReference>
<evidence type="ECO:0000259" key="3">
    <source>
        <dbReference type="PROSITE" id="PS50937"/>
    </source>
</evidence>
<dbReference type="SMART" id="SM00422">
    <property type="entry name" value="HTH_MERR"/>
    <property type="match status" value="1"/>
</dbReference>
<dbReference type="EMBL" id="UGRU01000001">
    <property type="protein sequence ID" value="SUA45713.1"/>
    <property type="molecule type" value="Genomic_DNA"/>
</dbReference>
<feature type="region of interest" description="Disordered" evidence="2">
    <location>
        <begin position="206"/>
        <end position="239"/>
    </location>
</feature>
<dbReference type="Gene3D" id="1.10.1660.10">
    <property type="match status" value="1"/>
</dbReference>